<name>A0A1H4JYU5_9BACT</name>
<gene>
    <name evidence="1" type="ORF">SAMN05443244_0904</name>
</gene>
<evidence type="ECO:0000313" key="2">
    <source>
        <dbReference type="Proteomes" id="UP000182409"/>
    </source>
</evidence>
<dbReference type="EMBL" id="FNSD01000001">
    <property type="protein sequence ID" value="SEB51479.1"/>
    <property type="molecule type" value="Genomic_DNA"/>
</dbReference>
<evidence type="ECO:0000313" key="1">
    <source>
        <dbReference type="EMBL" id="SEB51479.1"/>
    </source>
</evidence>
<proteinExistence type="predicted"/>
<sequence length="35" mass="3719">MRVGLSFDTTYALAKGLNGPSNGPVELFAKPKLLI</sequence>
<dbReference type="AlphaFoldDB" id="A0A1H4JYU5"/>
<protein>
    <submittedName>
        <fullName evidence="1">Uncharacterized protein</fullName>
    </submittedName>
</protein>
<organism evidence="1 2">
    <name type="scientific">Terriglobus roseus</name>
    <dbReference type="NCBI Taxonomy" id="392734"/>
    <lineage>
        <taxon>Bacteria</taxon>
        <taxon>Pseudomonadati</taxon>
        <taxon>Acidobacteriota</taxon>
        <taxon>Terriglobia</taxon>
        <taxon>Terriglobales</taxon>
        <taxon>Acidobacteriaceae</taxon>
        <taxon>Terriglobus</taxon>
    </lineage>
</organism>
<accession>A0A1H4JYU5</accession>
<reference evidence="1 2" key="1">
    <citation type="submission" date="2016-10" db="EMBL/GenBank/DDBJ databases">
        <authorList>
            <person name="de Groot N.N."/>
        </authorList>
    </citation>
    <scope>NUCLEOTIDE SEQUENCE [LARGE SCALE GENOMIC DNA]</scope>
    <source>
        <strain evidence="1 2">AB35.6</strain>
    </source>
</reference>
<dbReference type="Proteomes" id="UP000182409">
    <property type="component" value="Unassembled WGS sequence"/>
</dbReference>